<dbReference type="AlphaFoldDB" id="A0A5N6WRI1"/>
<proteinExistence type="predicted"/>
<keyword evidence="1" id="KW-1133">Transmembrane helix</keyword>
<sequence>MCQSESICMLPFLRYQLMAQVSFSHHHVIVSSRLSMVFYPSLIHFLWFSLYYYDRHFGRFLEFFITSCELYSLGFYLFYFSTCLVYPFIFIFSLFYWSATCVLFSCCILGGLSYILKFSVTGSGYVSSKGQKRKKKKNYSDLCHCHMGSGRKMN</sequence>
<keyword evidence="1" id="KW-0812">Transmembrane</keyword>
<gene>
    <name evidence="2" type="ORF">BDV39DRAFT_182412</name>
</gene>
<evidence type="ECO:0000313" key="3">
    <source>
        <dbReference type="Proteomes" id="UP000325945"/>
    </source>
</evidence>
<evidence type="ECO:0000313" key="2">
    <source>
        <dbReference type="EMBL" id="KAE8323383.1"/>
    </source>
</evidence>
<protein>
    <submittedName>
        <fullName evidence="2">Uncharacterized protein</fullName>
    </submittedName>
</protein>
<dbReference type="EMBL" id="ML741831">
    <property type="protein sequence ID" value="KAE8323383.1"/>
    <property type="molecule type" value="Genomic_DNA"/>
</dbReference>
<feature type="transmembrane region" description="Helical" evidence="1">
    <location>
        <begin position="36"/>
        <end position="53"/>
    </location>
</feature>
<feature type="transmembrane region" description="Helical" evidence="1">
    <location>
        <begin position="102"/>
        <end position="126"/>
    </location>
</feature>
<name>A0A5N6WRI1_9EURO</name>
<organism evidence="2 3">
    <name type="scientific">Aspergillus sergii</name>
    <dbReference type="NCBI Taxonomy" id="1034303"/>
    <lineage>
        <taxon>Eukaryota</taxon>
        <taxon>Fungi</taxon>
        <taxon>Dikarya</taxon>
        <taxon>Ascomycota</taxon>
        <taxon>Pezizomycotina</taxon>
        <taxon>Eurotiomycetes</taxon>
        <taxon>Eurotiomycetidae</taxon>
        <taxon>Eurotiales</taxon>
        <taxon>Aspergillaceae</taxon>
        <taxon>Aspergillus</taxon>
        <taxon>Aspergillus subgen. Circumdati</taxon>
    </lineage>
</organism>
<reference evidence="3" key="1">
    <citation type="submission" date="2019-04" db="EMBL/GenBank/DDBJ databases">
        <title>Friends and foes A comparative genomics studyof 23 Aspergillus species from section Flavi.</title>
        <authorList>
            <consortium name="DOE Joint Genome Institute"/>
            <person name="Kjaerbolling I."/>
            <person name="Vesth T."/>
            <person name="Frisvad J.C."/>
            <person name="Nybo J.L."/>
            <person name="Theobald S."/>
            <person name="Kildgaard S."/>
            <person name="Isbrandt T."/>
            <person name="Kuo A."/>
            <person name="Sato A."/>
            <person name="Lyhne E.K."/>
            <person name="Kogle M.E."/>
            <person name="Wiebenga A."/>
            <person name="Kun R.S."/>
            <person name="Lubbers R.J."/>
            <person name="Makela M.R."/>
            <person name="Barry K."/>
            <person name="Chovatia M."/>
            <person name="Clum A."/>
            <person name="Daum C."/>
            <person name="Haridas S."/>
            <person name="He G."/>
            <person name="LaButti K."/>
            <person name="Lipzen A."/>
            <person name="Mondo S."/>
            <person name="Riley R."/>
            <person name="Salamov A."/>
            <person name="Simmons B.A."/>
            <person name="Magnuson J.K."/>
            <person name="Henrissat B."/>
            <person name="Mortensen U.H."/>
            <person name="Larsen T.O."/>
            <person name="Devries R.P."/>
            <person name="Grigoriev I.V."/>
            <person name="Machida M."/>
            <person name="Baker S.E."/>
            <person name="Andersen M.R."/>
        </authorList>
    </citation>
    <scope>NUCLEOTIDE SEQUENCE [LARGE SCALE GENOMIC DNA]</scope>
    <source>
        <strain evidence="3">CBS 130017</strain>
    </source>
</reference>
<keyword evidence="1" id="KW-0472">Membrane</keyword>
<dbReference type="Proteomes" id="UP000325945">
    <property type="component" value="Unassembled WGS sequence"/>
</dbReference>
<keyword evidence="3" id="KW-1185">Reference proteome</keyword>
<feature type="transmembrane region" description="Helical" evidence="1">
    <location>
        <begin position="73"/>
        <end position="96"/>
    </location>
</feature>
<evidence type="ECO:0000256" key="1">
    <source>
        <dbReference type="SAM" id="Phobius"/>
    </source>
</evidence>
<accession>A0A5N6WRI1</accession>